<evidence type="ECO:0000259" key="2">
    <source>
        <dbReference type="Pfam" id="PF13354"/>
    </source>
</evidence>
<organism evidence="3 4">
    <name type="scientific">Massilicoli timonensis</name>
    <dbReference type="NCBI Taxonomy" id="2015901"/>
    <lineage>
        <taxon>Bacteria</taxon>
        <taxon>Bacillati</taxon>
        <taxon>Bacillota</taxon>
        <taxon>Erysipelotrichia</taxon>
        <taxon>Erysipelotrichales</taxon>
        <taxon>Erysipelotrichaceae</taxon>
        <taxon>Massilicoli</taxon>
    </lineage>
</organism>
<dbReference type="Proteomes" id="UP001524435">
    <property type="component" value="Unassembled WGS sequence"/>
</dbReference>
<dbReference type="RefSeq" id="WP_256198331.1">
    <property type="nucleotide sequence ID" value="NZ_JANGCH010000022.1"/>
</dbReference>
<reference evidence="3 4" key="1">
    <citation type="submission" date="2022-06" db="EMBL/GenBank/DDBJ databases">
        <title>Isolation of gut microbiota from human fecal samples.</title>
        <authorList>
            <person name="Pamer E.G."/>
            <person name="Barat B."/>
            <person name="Waligurski E."/>
            <person name="Medina S."/>
            <person name="Paddock L."/>
            <person name="Mostad J."/>
        </authorList>
    </citation>
    <scope>NUCLEOTIDE SEQUENCE [LARGE SCALE GENOMIC DNA]</scope>
    <source>
        <strain evidence="3 4">DFI.6.1</strain>
    </source>
</reference>
<dbReference type="InterPro" id="IPR012338">
    <property type="entry name" value="Beta-lactam/transpept-like"/>
</dbReference>
<dbReference type="SUPFAM" id="SSF56601">
    <property type="entry name" value="beta-lactamase/transpeptidase-like"/>
    <property type="match status" value="1"/>
</dbReference>
<dbReference type="GO" id="GO:0016787">
    <property type="term" value="F:hydrolase activity"/>
    <property type="evidence" value="ECO:0007669"/>
    <property type="project" value="UniProtKB-KW"/>
</dbReference>
<keyword evidence="1" id="KW-1133">Transmembrane helix</keyword>
<keyword evidence="1" id="KW-0812">Transmembrane</keyword>
<feature type="domain" description="Beta-lactamase class A catalytic" evidence="2">
    <location>
        <begin position="213"/>
        <end position="292"/>
    </location>
</feature>
<sequence length="382" mass="43699">MKKYRLSASHVLLASASLIVVMIVCLGIYQYCRAHVALKQQIFTISYKEEIPTSSAYYFEGQAEEENTEFEESLFQFSKIGKHRVTVSFLGKDYEIVIELVDDVKPRIQFISHTFLLGSMRSFDEIVEVIDKSAVEVSYSLEEESLKEGTYTLSVTAVDAYGNQRKKSEEIQVVAVEMITFDPGYDYQNLSLEKLVDRYLSDQQIDAGNLAIGYVNLSTGETYYQNETVWFTAASTYKLPLNMLYEEMINDKTLQEDSTLRYCTNCYEEGGGTTDYYYSVYHNETTARYLLDTAAYLYAHRKEYAIVIEHLKNAMPQQYLKTYVEYPIAQKYGLLDSYRNVVGIVYTPTPYATVILTHGLADGEKTIAELNAVIAHYHLARS</sequence>
<keyword evidence="1" id="KW-0472">Membrane</keyword>
<proteinExistence type="predicted"/>
<dbReference type="InterPro" id="IPR045155">
    <property type="entry name" value="Beta-lactam_cat"/>
</dbReference>
<keyword evidence="4" id="KW-1185">Reference proteome</keyword>
<feature type="transmembrane region" description="Helical" evidence="1">
    <location>
        <begin position="12"/>
        <end position="31"/>
    </location>
</feature>
<gene>
    <name evidence="3" type="ORF">NE663_10320</name>
</gene>
<evidence type="ECO:0000256" key="1">
    <source>
        <dbReference type="SAM" id="Phobius"/>
    </source>
</evidence>
<dbReference type="EMBL" id="JANGCH010000022">
    <property type="protein sequence ID" value="MCQ5122644.1"/>
    <property type="molecule type" value="Genomic_DNA"/>
</dbReference>
<evidence type="ECO:0000313" key="4">
    <source>
        <dbReference type="Proteomes" id="UP001524435"/>
    </source>
</evidence>
<name>A0ABT1SN45_9FIRM</name>
<evidence type="ECO:0000313" key="3">
    <source>
        <dbReference type="EMBL" id="MCQ5122644.1"/>
    </source>
</evidence>
<accession>A0ABT1SN45</accession>
<dbReference type="Pfam" id="PF13354">
    <property type="entry name" value="Beta-lactamase2"/>
    <property type="match status" value="1"/>
</dbReference>
<comment type="caution">
    <text evidence="3">The sequence shown here is derived from an EMBL/GenBank/DDBJ whole genome shotgun (WGS) entry which is preliminary data.</text>
</comment>
<protein>
    <submittedName>
        <fullName evidence="3">Class A beta-lactamase-related serine hydrolase</fullName>
    </submittedName>
</protein>
<dbReference type="Gene3D" id="3.40.710.10">
    <property type="entry name" value="DD-peptidase/beta-lactamase superfamily"/>
    <property type="match status" value="2"/>
</dbReference>
<keyword evidence="3" id="KW-0378">Hydrolase</keyword>